<feature type="non-terminal residue" evidence="1">
    <location>
        <position position="199"/>
    </location>
</feature>
<evidence type="ECO:0000313" key="1">
    <source>
        <dbReference type="EMBL" id="KKL05012.1"/>
    </source>
</evidence>
<reference evidence="1" key="1">
    <citation type="journal article" date="2015" name="Nature">
        <title>Complex archaea that bridge the gap between prokaryotes and eukaryotes.</title>
        <authorList>
            <person name="Spang A."/>
            <person name="Saw J.H."/>
            <person name="Jorgensen S.L."/>
            <person name="Zaremba-Niedzwiedzka K."/>
            <person name="Martijn J."/>
            <person name="Lind A.E."/>
            <person name="van Eijk R."/>
            <person name="Schleper C."/>
            <person name="Guy L."/>
            <person name="Ettema T.J."/>
        </authorList>
    </citation>
    <scope>NUCLEOTIDE SEQUENCE</scope>
</reference>
<accession>A0A0F9ATP9</accession>
<dbReference type="AlphaFoldDB" id="A0A0F9ATP9"/>
<dbReference type="EMBL" id="LAZR01044296">
    <property type="protein sequence ID" value="KKL05012.1"/>
    <property type="molecule type" value="Genomic_DNA"/>
</dbReference>
<comment type="caution">
    <text evidence="1">The sequence shown here is derived from an EMBL/GenBank/DDBJ whole genome shotgun (WGS) entry which is preliminary data.</text>
</comment>
<protein>
    <submittedName>
        <fullName evidence="1">Uncharacterized protein</fullName>
    </submittedName>
</protein>
<proteinExistence type="predicted"/>
<name>A0A0F9ATP9_9ZZZZ</name>
<gene>
    <name evidence="1" type="ORF">LCGC14_2610290</name>
</gene>
<organism evidence="1">
    <name type="scientific">marine sediment metagenome</name>
    <dbReference type="NCBI Taxonomy" id="412755"/>
    <lineage>
        <taxon>unclassified sequences</taxon>
        <taxon>metagenomes</taxon>
        <taxon>ecological metagenomes</taxon>
    </lineage>
</organism>
<sequence>MRPDPLDFFEKFSAEPVSDEKLDAGEEALAGLSVAASIVAIQGEKVVGFGLRHLMRKGETFWPAHSPGEFSTVKDTLRALNRTKPGLPTPQPKNFLGLFPIKERVRDFGADELNRAITQIKRMQPTVDSFIKKHDLPSKGVTIKFKRGLLSGGPLYDLSKKRVMLPSFSEATTLHELGHAADFTGSRRSKIWGMARGPV</sequence>